<feature type="transmembrane region" description="Helical" evidence="7">
    <location>
        <begin position="176"/>
        <end position="198"/>
    </location>
</feature>
<gene>
    <name evidence="8" type="ORF">G6N76_07610</name>
</gene>
<protein>
    <submittedName>
        <fullName evidence="8">AI-2E family transporter</fullName>
    </submittedName>
</protein>
<evidence type="ECO:0000313" key="9">
    <source>
        <dbReference type="Proteomes" id="UP000477849"/>
    </source>
</evidence>
<dbReference type="GO" id="GO:0016020">
    <property type="term" value="C:membrane"/>
    <property type="evidence" value="ECO:0007669"/>
    <property type="project" value="UniProtKB-SubCell"/>
</dbReference>
<feature type="transmembrane region" description="Helical" evidence="7">
    <location>
        <begin position="66"/>
        <end position="84"/>
    </location>
</feature>
<feature type="transmembrane region" description="Helical" evidence="7">
    <location>
        <begin position="38"/>
        <end position="60"/>
    </location>
</feature>
<evidence type="ECO:0000256" key="5">
    <source>
        <dbReference type="ARBA" id="ARBA00023136"/>
    </source>
</evidence>
<dbReference type="GO" id="GO:0055085">
    <property type="term" value="P:transmembrane transport"/>
    <property type="evidence" value="ECO:0007669"/>
    <property type="project" value="TreeGrafter"/>
</dbReference>
<feature type="transmembrane region" description="Helical" evidence="7">
    <location>
        <begin position="297"/>
        <end position="315"/>
    </location>
</feature>
<comment type="subcellular location">
    <subcellularLocation>
        <location evidence="1">Membrane</location>
        <topology evidence="1">Multi-pass membrane protein</topology>
    </subcellularLocation>
</comment>
<feature type="transmembrane region" description="Helical" evidence="7">
    <location>
        <begin position="335"/>
        <end position="364"/>
    </location>
</feature>
<feature type="transmembrane region" description="Helical" evidence="7">
    <location>
        <begin position="263"/>
        <end position="290"/>
    </location>
</feature>
<feature type="region of interest" description="Disordered" evidence="6">
    <location>
        <begin position="1"/>
        <end position="23"/>
    </location>
</feature>
<evidence type="ECO:0000256" key="7">
    <source>
        <dbReference type="SAM" id="Phobius"/>
    </source>
</evidence>
<evidence type="ECO:0000256" key="6">
    <source>
        <dbReference type="SAM" id="MobiDB-lite"/>
    </source>
</evidence>
<evidence type="ECO:0000256" key="2">
    <source>
        <dbReference type="ARBA" id="ARBA00009773"/>
    </source>
</evidence>
<keyword evidence="3 7" id="KW-0812">Transmembrane</keyword>
<keyword evidence="4 7" id="KW-1133">Transmembrane helix</keyword>
<dbReference type="InterPro" id="IPR002549">
    <property type="entry name" value="AI-2E-like"/>
</dbReference>
<accession>A0A6M1S2Q3</accession>
<evidence type="ECO:0000256" key="3">
    <source>
        <dbReference type="ARBA" id="ARBA00022692"/>
    </source>
</evidence>
<dbReference type="AlphaFoldDB" id="A0A6M1S2Q3"/>
<comment type="similarity">
    <text evidence="2">Belongs to the autoinducer-2 exporter (AI-2E) (TC 2.A.86) family.</text>
</comment>
<proteinExistence type="inferred from homology"/>
<name>A0A6M1S2Q3_9HYPH</name>
<evidence type="ECO:0000256" key="4">
    <source>
        <dbReference type="ARBA" id="ARBA00022989"/>
    </source>
</evidence>
<evidence type="ECO:0000313" key="8">
    <source>
        <dbReference type="EMBL" id="NGO63537.1"/>
    </source>
</evidence>
<comment type="caution">
    <text evidence="8">The sequence shown here is derived from an EMBL/GenBank/DDBJ whole genome shotgun (WGS) entry which is preliminary data.</text>
</comment>
<feature type="transmembrane region" description="Helical" evidence="7">
    <location>
        <begin position="96"/>
        <end position="117"/>
    </location>
</feature>
<dbReference type="PANTHER" id="PTHR21716">
    <property type="entry name" value="TRANSMEMBRANE PROTEIN"/>
    <property type="match status" value="1"/>
</dbReference>
<dbReference type="EMBL" id="JAAKZH010000002">
    <property type="protein sequence ID" value="NGO63537.1"/>
    <property type="molecule type" value="Genomic_DNA"/>
</dbReference>
<keyword evidence="5 7" id="KW-0472">Membrane</keyword>
<evidence type="ECO:0000256" key="1">
    <source>
        <dbReference type="ARBA" id="ARBA00004141"/>
    </source>
</evidence>
<dbReference type="Pfam" id="PF01594">
    <property type="entry name" value="AI-2E_transport"/>
    <property type="match status" value="1"/>
</dbReference>
<dbReference type="PANTHER" id="PTHR21716:SF16">
    <property type="entry name" value="BLL1467 PROTEIN"/>
    <property type="match status" value="1"/>
</dbReference>
<keyword evidence="9" id="KW-1185">Reference proteome</keyword>
<dbReference type="Proteomes" id="UP000477849">
    <property type="component" value="Unassembled WGS sequence"/>
</dbReference>
<feature type="transmembrane region" description="Helical" evidence="7">
    <location>
        <begin position="232"/>
        <end position="257"/>
    </location>
</feature>
<reference evidence="8 9" key="1">
    <citation type="submission" date="2020-02" db="EMBL/GenBank/DDBJ databases">
        <title>Genome sequence of the type strain CCBAU10050 of Rhizobium daejeonense.</title>
        <authorList>
            <person name="Gao J."/>
            <person name="Sun J."/>
        </authorList>
    </citation>
    <scope>NUCLEOTIDE SEQUENCE [LARGE SCALE GENOMIC DNA]</scope>
    <source>
        <strain evidence="8 9">CCBAU10050</strain>
    </source>
</reference>
<sequence>MNDGSKGSGSSQETTEARATRVTDVRRRAPHRVKARKTALDLAMIWSVIGIFVILAVTAIQLASSVLIPITLAVVVGLILGLAADRLGALGIPSMLSALILTTLFAALIFFIANTLIGPLSDLAASAPTMAEKAVDRILPYLQRIKWLHITSASFRSGPMSMEALIENSSTVLSTVAARVTPAVVQTLIFFAALVLFLGSRHAIRKTLIVAFRDRARRLAAIRTFNAIEQALGFYFATASLLYAVVGISMTIIAWVGGLDMPVLWGFFAFLSSFVPFLGVAAMTTALAIAGLLTHDSLLFGLLPAAAFFAVHMVMENLVTPAVMGRRLEINPFAVFVAIIFWTWLWGAIGAMLAVPLSLIAITITSELLPQNRIQPNLPD</sequence>
<organism evidence="8 9">
    <name type="scientific">Rhizobium daejeonense</name>
    <dbReference type="NCBI Taxonomy" id="240521"/>
    <lineage>
        <taxon>Bacteria</taxon>
        <taxon>Pseudomonadati</taxon>
        <taxon>Pseudomonadota</taxon>
        <taxon>Alphaproteobacteria</taxon>
        <taxon>Hyphomicrobiales</taxon>
        <taxon>Rhizobiaceae</taxon>
        <taxon>Rhizobium/Agrobacterium group</taxon>
        <taxon>Rhizobium</taxon>
    </lineage>
</organism>